<gene>
    <name evidence="2" type="ORF">RM423_23360</name>
</gene>
<sequence length="202" mass="21937">MARLDALSAGVIPADLPATFSYTEARAGGLSERRLYALRDAGVIEQLGRGLYQRADTSGAADSDLIEIAHRAPQATLCLTTALARHGLTDAIPSSIDVALPRGARHPHTQAPVTWHTFATDTFTIGRDELTLTAASAIGLYSPERCIIDAFRLRHLEGPEVAVEALRRWLRRRGAHPAMLLKMARAFPKAEPALRSTLEILL</sequence>
<name>A0ABU2JH96_9ACTN</name>
<keyword evidence="3" id="KW-1185">Reference proteome</keyword>
<dbReference type="EMBL" id="JAVREH010000086">
    <property type="protein sequence ID" value="MDT0264307.1"/>
    <property type="molecule type" value="Genomic_DNA"/>
</dbReference>
<dbReference type="Pfam" id="PF13338">
    <property type="entry name" value="AbiEi_4"/>
    <property type="match status" value="1"/>
</dbReference>
<dbReference type="InterPro" id="IPR025159">
    <property type="entry name" value="AbiEi_N"/>
</dbReference>
<comment type="caution">
    <text evidence="2">The sequence shown here is derived from an EMBL/GenBank/DDBJ whole genome shotgun (WGS) entry which is preliminary data.</text>
</comment>
<evidence type="ECO:0000313" key="3">
    <source>
        <dbReference type="Proteomes" id="UP001183176"/>
    </source>
</evidence>
<organism evidence="2 3">
    <name type="scientific">Jatrophihabitans lederbergiae</name>
    <dbReference type="NCBI Taxonomy" id="3075547"/>
    <lineage>
        <taxon>Bacteria</taxon>
        <taxon>Bacillati</taxon>
        <taxon>Actinomycetota</taxon>
        <taxon>Actinomycetes</taxon>
        <taxon>Jatrophihabitantales</taxon>
        <taxon>Jatrophihabitantaceae</taxon>
        <taxon>Jatrophihabitans</taxon>
    </lineage>
</organism>
<feature type="domain" description="AbiEi antitoxin N-terminal" evidence="1">
    <location>
        <begin position="19"/>
        <end position="54"/>
    </location>
</feature>
<proteinExistence type="predicted"/>
<dbReference type="Proteomes" id="UP001183176">
    <property type="component" value="Unassembled WGS sequence"/>
</dbReference>
<dbReference type="RefSeq" id="WP_311425447.1">
    <property type="nucleotide sequence ID" value="NZ_JAVREH010000086.1"/>
</dbReference>
<reference evidence="3" key="1">
    <citation type="submission" date="2023-07" db="EMBL/GenBank/DDBJ databases">
        <title>30 novel species of actinomycetes from the DSMZ collection.</title>
        <authorList>
            <person name="Nouioui I."/>
        </authorList>
    </citation>
    <scope>NUCLEOTIDE SEQUENCE [LARGE SCALE GENOMIC DNA]</scope>
    <source>
        <strain evidence="3">DSM 44399</strain>
    </source>
</reference>
<accession>A0ABU2JH96</accession>
<evidence type="ECO:0000313" key="2">
    <source>
        <dbReference type="EMBL" id="MDT0264307.1"/>
    </source>
</evidence>
<evidence type="ECO:0000259" key="1">
    <source>
        <dbReference type="Pfam" id="PF13338"/>
    </source>
</evidence>
<protein>
    <submittedName>
        <fullName evidence="2">Type IV toxin-antitoxin system AbiEi family antitoxin domain-containing protein</fullName>
    </submittedName>
</protein>